<sequence>MVFKPMSWVPQLPEVPDTVPICEFMLDEKHGRLPFSQSKAAYTCGLTGKSISATQQKNDVESLARALAKEFGWKVNAGTEYDKVAGVFALNTIEIMTLNWAIHRLNGISSPANAAYNADELRHQLTNSGAQVLFTVMPLLQTALDAAAKANIPKHRVYICEMPNDPPIPKEFKTLTQLIKEGESSPKLEPIKWEKGQGARQTAFLCYSSGTSGLPKGVMISHRNVIANTLQISLYDKPAREAHGPGYREVALGLLPQSHIYALIVICHASTYQGDQVVILPRFDLNNYLSAIQNYKINTLYIVPPIIIAMVKNRELTKKYDLSSVTSIFTGAAPLGKETAEELASQFPTWKIRQGYGLTETCTVVCSSSPKDIWFGSSGCLIPGYEAKVMSVEGNEITGYNQPGELLVKSPSVVLGYLKNEKATQETFVDMPEGRFMRTGDEVEIRVSPNGNEHIWVVDRIKELIKVKGLQVAPAELEACLLNHPAVADCAVIPVQDDRAGEIPKAFVVKSKSVGLEENDALVKRDIIKYVEKEKARHKWLAGGVEFIDVIPKSPSGKILRRLLRDKEREARRKASAKL</sequence>
<dbReference type="Pfam" id="PF13193">
    <property type="entry name" value="AMP-binding_C"/>
    <property type="match status" value="1"/>
</dbReference>
<dbReference type="PANTHER" id="PTHR24096">
    <property type="entry name" value="LONG-CHAIN-FATTY-ACID--COA LIGASE"/>
    <property type="match status" value="1"/>
</dbReference>
<reference evidence="4 5" key="1">
    <citation type="submission" date="2015-01" db="EMBL/GenBank/DDBJ databases">
        <title>The Genome Sequence of Capronia semiimmersa CBS27337.</title>
        <authorList>
            <consortium name="The Broad Institute Genomics Platform"/>
            <person name="Cuomo C."/>
            <person name="de Hoog S."/>
            <person name="Gorbushina A."/>
            <person name="Stielow B."/>
            <person name="Teixiera M."/>
            <person name="Abouelleil A."/>
            <person name="Chapman S.B."/>
            <person name="Priest M."/>
            <person name="Young S.K."/>
            <person name="Wortman J."/>
            <person name="Nusbaum C."/>
            <person name="Birren B."/>
        </authorList>
    </citation>
    <scope>NUCLEOTIDE SEQUENCE [LARGE SCALE GENOMIC DNA]</scope>
    <source>
        <strain evidence="4 5">CBS 27337</strain>
    </source>
</reference>
<gene>
    <name evidence="4" type="ORF">PV04_03571</name>
</gene>
<evidence type="ECO:0000259" key="2">
    <source>
        <dbReference type="Pfam" id="PF00501"/>
    </source>
</evidence>
<dbReference type="EMBL" id="KN846957">
    <property type="protein sequence ID" value="KIW71397.1"/>
    <property type="molecule type" value="Genomic_DNA"/>
</dbReference>
<name>A0A0D2EAR8_9EURO</name>
<evidence type="ECO:0000313" key="4">
    <source>
        <dbReference type="EMBL" id="KIW71397.1"/>
    </source>
</evidence>
<dbReference type="FunFam" id="3.30.300.30:FF:000007">
    <property type="entry name" value="4-coumarate--CoA ligase 2"/>
    <property type="match status" value="1"/>
</dbReference>
<evidence type="ECO:0000259" key="3">
    <source>
        <dbReference type="Pfam" id="PF13193"/>
    </source>
</evidence>
<dbReference type="PANTHER" id="PTHR24096:SF422">
    <property type="entry name" value="BCDNA.GH02901"/>
    <property type="match status" value="1"/>
</dbReference>
<accession>A0A0D2EAR8</accession>
<dbReference type="STRING" id="5601.A0A0D2EAR8"/>
<proteinExistence type="inferred from homology"/>
<evidence type="ECO:0000313" key="5">
    <source>
        <dbReference type="Proteomes" id="UP000054266"/>
    </source>
</evidence>
<dbReference type="InterPro" id="IPR045851">
    <property type="entry name" value="AMP-bd_C_sf"/>
</dbReference>
<dbReference type="AlphaFoldDB" id="A0A0D2EAR8"/>
<dbReference type="InterPro" id="IPR042099">
    <property type="entry name" value="ANL_N_sf"/>
</dbReference>
<dbReference type="PROSITE" id="PS00455">
    <property type="entry name" value="AMP_BINDING"/>
    <property type="match status" value="1"/>
</dbReference>
<dbReference type="InterPro" id="IPR020845">
    <property type="entry name" value="AMP-binding_CS"/>
</dbReference>
<dbReference type="CDD" id="cd05911">
    <property type="entry name" value="Firefly_Luc_like"/>
    <property type="match status" value="1"/>
</dbReference>
<dbReference type="Gene3D" id="3.30.300.30">
    <property type="match status" value="1"/>
</dbReference>
<dbReference type="Gene3D" id="3.40.50.12780">
    <property type="entry name" value="N-terminal domain of ligase-like"/>
    <property type="match status" value="1"/>
</dbReference>
<keyword evidence="5" id="KW-1185">Reference proteome</keyword>
<dbReference type="Pfam" id="PF00501">
    <property type="entry name" value="AMP-binding"/>
    <property type="match status" value="1"/>
</dbReference>
<dbReference type="HOGENOM" id="CLU_000022_59_2_1"/>
<dbReference type="GO" id="GO:0016405">
    <property type="term" value="F:CoA-ligase activity"/>
    <property type="evidence" value="ECO:0007669"/>
    <property type="project" value="TreeGrafter"/>
</dbReference>
<feature type="domain" description="AMP-binding enzyme C-terminal" evidence="3">
    <location>
        <begin position="476"/>
        <end position="558"/>
    </location>
</feature>
<evidence type="ECO:0008006" key="6">
    <source>
        <dbReference type="Google" id="ProtNLM"/>
    </source>
</evidence>
<dbReference type="SUPFAM" id="SSF56801">
    <property type="entry name" value="Acetyl-CoA synthetase-like"/>
    <property type="match status" value="1"/>
</dbReference>
<comment type="similarity">
    <text evidence="1">Belongs to the ATP-dependent AMP-binding enzyme family.</text>
</comment>
<dbReference type="Proteomes" id="UP000054266">
    <property type="component" value="Unassembled WGS sequence"/>
</dbReference>
<protein>
    <recommendedName>
        <fullName evidence="6">4-coumarate-CoA ligase</fullName>
    </recommendedName>
</protein>
<dbReference type="InterPro" id="IPR000873">
    <property type="entry name" value="AMP-dep_synth/lig_dom"/>
</dbReference>
<organism evidence="4 5">
    <name type="scientific">Phialophora macrospora</name>
    <dbReference type="NCBI Taxonomy" id="1851006"/>
    <lineage>
        <taxon>Eukaryota</taxon>
        <taxon>Fungi</taxon>
        <taxon>Dikarya</taxon>
        <taxon>Ascomycota</taxon>
        <taxon>Pezizomycotina</taxon>
        <taxon>Eurotiomycetes</taxon>
        <taxon>Chaetothyriomycetidae</taxon>
        <taxon>Chaetothyriales</taxon>
        <taxon>Herpotrichiellaceae</taxon>
        <taxon>Phialophora</taxon>
    </lineage>
</organism>
<feature type="domain" description="AMP-dependent synthetase/ligase" evidence="2">
    <location>
        <begin position="40"/>
        <end position="418"/>
    </location>
</feature>
<dbReference type="InterPro" id="IPR025110">
    <property type="entry name" value="AMP-bd_C"/>
</dbReference>
<evidence type="ECO:0000256" key="1">
    <source>
        <dbReference type="ARBA" id="ARBA00006432"/>
    </source>
</evidence>